<feature type="region of interest" description="Disordered" evidence="1">
    <location>
        <begin position="98"/>
        <end position="210"/>
    </location>
</feature>
<evidence type="ECO:0000256" key="1">
    <source>
        <dbReference type="SAM" id="MobiDB-lite"/>
    </source>
</evidence>
<comment type="caution">
    <text evidence="2">The sequence shown here is derived from an EMBL/GenBank/DDBJ whole genome shotgun (WGS) entry which is preliminary data.</text>
</comment>
<feature type="compositionally biased region" description="Polar residues" evidence="1">
    <location>
        <begin position="102"/>
        <end position="111"/>
    </location>
</feature>
<dbReference type="EMBL" id="CAJOBC010120634">
    <property type="protein sequence ID" value="CAF4572629.1"/>
    <property type="molecule type" value="Genomic_DNA"/>
</dbReference>
<protein>
    <submittedName>
        <fullName evidence="2">Uncharacterized protein</fullName>
    </submittedName>
</protein>
<dbReference type="AlphaFoldDB" id="A0A816EG40"/>
<keyword evidence="4" id="KW-1185">Reference proteome</keyword>
<feature type="compositionally biased region" description="Basic residues" evidence="1">
    <location>
        <begin position="201"/>
        <end position="210"/>
    </location>
</feature>
<evidence type="ECO:0000313" key="2">
    <source>
        <dbReference type="EMBL" id="CAF1648673.1"/>
    </source>
</evidence>
<dbReference type="EMBL" id="CAJNOQ010050439">
    <property type="protein sequence ID" value="CAF1648673.1"/>
    <property type="molecule type" value="Genomic_DNA"/>
</dbReference>
<reference evidence="2" key="1">
    <citation type="submission" date="2021-02" db="EMBL/GenBank/DDBJ databases">
        <authorList>
            <person name="Nowell W R."/>
        </authorList>
    </citation>
    <scope>NUCLEOTIDE SEQUENCE</scope>
</reference>
<evidence type="ECO:0000313" key="3">
    <source>
        <dbReference type="EMBL" id="CAF4572629.1"/>
    </source>
</evidence>
<dbReference type="Proteomes" id="UP000663829">
    <property type="component" value="Unassembled WGS sequence"/>
</dbReference>
<feature type="compositionally biased region" description="Basic and acidic residues" evidence="1">
    <location>
        <begin position="158"/>
        <end position="167"/>
    </location>
</feature>
<evidence type="ECO:0000313" key="4">
    <source>
        <dbReference type="Proteomes" id="UP000663829"/>
    </source>
</evidence>
<name>A0A816EG40_9BILA</name>
<gene>
    <name evidence="2" type="ORF">GPM918_LOCUS45379</name>
    <name evidence="3" type="ORF">SRO942_LOCUS47825</name>
</gene>
<sequence length="210" mass="23687">KPPLPTPSIRYTDETIDIMLDWSIVVSTTSAEDAVALWISLYDIFEIKFGQHSVPTRLLFSMIFNDKTEASKATRKILNDWEIKIDLNVPTVSTILKEEDNTPPSTITESIQKSEEDDSAVLLPGTTNNVKDQLPPPPPLQVENSKRKSSEIDENDVENNHVEDNQPKNKSTVTKKLRTNTSNETAREKTKAISSPQPQRATRRGTRQFL</sequence>
<proteinExistence type="predicted"/>
<organism evidence="2 4">
    <name type="scientific">Didymodactylos carnosus</name>
    <dbReference type="NCBI Taxonomy" id="1234261"/>
    <lineage>
        <taxon>Eukaryota</taxon>
        <taxon>Metazoa</taxon>
        <taxon>Spiralia</taxon>
        <taxon>Gnathifera</taxon>
        <taxon>Rotifera</taxon>
        <taxon>Eurotatoria</taxon>
        <taxon>Bdelloidea</taxon>
        <taxon>Philodinida</taxon>
        <taxon>Philodinidae</taxon>
        <taxon>Didymodactylos</taxon>
    </lineage>
</organism>
<accession>A0A816EG40</accession>
<dbReference type="Proteomes" id="UP000681722">
    <property type="component" value="Unassembled WGS sequence"/>
</dbReference>
<feature type="non-terminal residue" evidence="2">
    <location>
        <position position="1"/>
    </location>
</feature>
<dbReference type="OrthoDB" id="10531237at2759"/>